<dbReference type="Pfam" id="PF22505">
    <property type="entry name" value="RNase_J_b_CASP"/>
    <property type="match status" value="1"/>
</dbReference>
<evidence type="ECO:0000313" key="7">
    <source>
        <dbReference type="EMBL" id="PZP56416.1"/>
    </source>
</evidence>
<gene>
    <name evidence="7" type="ORF">DI586_03805</name>
</gene>
<dbReference type="GO" id="GO:0016787">
    <property type="term" value="F:hydrolase activity"/>
    <property type="evidence" value="ECO:0007669"/>
    <property type="project" value="UniProtKB-KW"/>
</dbReference>
<dbReference type="Gene3D" id="3.10.20.580">
    <property type="match status" value="1"/>
</dbReference>
<dbReference type="Proteomes" id="UP000249739">
    <property type="component" value="Unassembled WGS sequence"/>
</dbReference>
<dbReference type="GO" id="GO:0046872">
    <property type="term" value="F:metal ion binding"/>
    <property type="evidence" value="ECO:0007669"/>
    <property type="project" value="UniProtKB-KW"/>
</dbReference>
<dbReference type="Gene3D" id="3.40.50.10710">
    <property type="entry name" value="Metallo-hydrolase/oxidoreductase"/>
    <property type="match status" value="1"/>
</dbReference>
<sequence>VEKGLVSVFKNCHGRIAITIFASNIARINSIVKAAKASGRSTCIMGRSLHRMTSAAKTNGYLKDIDQFVSEDDLGYIPTDNVVMIVTGSQGEPMAALARMARGEWPKIKLGTGDTVIFSSRAIPGNEKEINDVKNNLTAAKVRIIDPDNASHKIHVSGHPYADEVRDMLSWLKPQYVIPVHGERVMLEAQAEIARSLGAKTVLPTNGAVIKLAPGDVEVVDHVRTGLLAVEPNRIVRSDHKGITERRKLQFSGAIHISLAMNAKFDLIMEPQITLIGLIDHDSAEKQLIGEVRQEVEDAIYDLKNENIFDVKKHEEEIRISVRRMVNQILGIKPKVSVHILKV</sequence>
<keyword evidence="3" id="KW-0862">Zinc</keyword>
<dbReference type="Pfam" id="PF17770">
    <property type="entry name" value="RNase_J_C"/>
    <property type="match status" value="1"/>
</dbReference>
<dbReference type="InterPro" id="IPR055132">
    <property type="entry name" value="RNase_J_b_CASP"/>
</dbReference>
<keyword evidence="1" id="KW-0479">Metal-binding</keyword>
<dbReference type="Pfam" id="PF07521">
    <property type="entry name" value="RMMBL"/>
    <property type="match status" value="1"/>
</dbReference>
<proteinExistence type="predicted"/>
<evidence type="ECO:0000313" key="8">
    <source>
        <dbReference type="Proteomes" id="UP000249739"/>
    </source>
</evidence>
<evidence type="ECO:0000256" key="3">
    <source>
        <dbReference type="ARBA" id="ARBA00022833"/>
    </source>
</evidence>
<dbReference type="InterPro" id="IPR041636">
    <property type="entry name" value="RNase_J_C"/>
</dbReference>
<evidence type="ECO:0000259" key="5">
    <source>
        <dbReference type="Pfam" id="PF17770"/>
    </source>
</evidence>
<feature type="domain" description="Ribonuclease J C-terminal" evidence="5">
    <location>
        <begin position="244"/>
        <end position="343"/>
    </location>
</feature>
<feature type="non-terminal residue" evidence="7">
    <location>
        <position position="1"/>
    </location>
</feature>
<keyword evidence="2" id="KW-0378">Hydrolase</keyword>
<dbReference type="PANTHER" id="PTHR43694:SF1">
    <property type="entry name" value="RIBONUCLEASE J"/>
    <property type="match status" value="1"/>
</dbReference>
<dbReference type="EMBL" id="QFOT01000026">
    <property type="protein sequence ID" value="PZP56416.1"/>
    <property type="molecule type" value="Genomic_DNA"/>
</dbReference>
<evidence type="ECO:0000256" key="1">
    <source>
        <dbReference type="ARBA" id="ARBA00022723"/>
    </source>
</evidence>
<evidence type="ECO:0000256" key="2">
    <source>
        <dbReference type="ARBA" id="ARBA00022801"/>
    </source>
</evidence>
<dbReference type="InterPro" id="IPR036866">
    <property type="entry name" value="RibonucZ/Hydroxyglut_hydro"/>
</dbReference>
<organism evidence="7 8">
    <name type="scientific">Micavibrio aeruginosavorus</name>
    <dbReference type="NCBI Taxonomy" id="349221"/>
    <lineage>
        <taxon>Bacteria</taxon>
        <taxon>Pseudomonadati</taxon>
        <taxon>Bdellovibrionota</taxon>
        <taxon>Bdellovibrionia</taxon>
        <taxon>Bdellovibrionales</taxon>
        <taxon>Pseudobdellovibrionaceae</taxon>
        <taxon>Micavibrio</taxon>
    </lineage>
</organism>
<comment type="caution">
    <text evidence="7">The sequence shown here is derived from an EMBL/GenBank/DDBJ whole genome shotgun (WGS) entry which is preliminary data.</text>
</comment>
<dbReference type="InterPro" id="IPR011108">
    <property type="entry name" value="RMMBL"/>
</dbReference>
<dbReference type="PANTHER" id="PTHR43694">
    <property type="entry name" value="RIBONUCLEASE J"/>
    <property type="match status" value="1"/>
</dbReference>
<evidence type="ECO:0000259" key="6">
    <source>
        <dbReference type="Pfam" id="PF22505"/>
    </source>
</evidence>
<name>A0A2W5HE75_9BACT</name>
<feature type="domain" description="Ribonuclease J beta-CASP" evidence="6">
    <location>
        <begin position="14"/>
        <end position="137"/>
    </location>
</feature>
<reference evidence="7 8" key="1">
    <citation type="submission" date="2017-08" db="EMBL/GenBank/DDBJ databases">
        <title>Infants hospitalized years apart are colonized by the same room-sourced microbial strains.</title>
        <authorList>
            <person name="Brooks B."/>
            <person name="Olm M.R."/>
            <person name="Firek B.A."/>
            <person name="Baker R."/>
            <person name="Thomas B.C."/>
            <person name="Morowitz M.J."/>
            <person name="Banfield J.F."/>
        </authorList>
    </citation>
    <scope>NUCLEOTIDE SEQUENCE [LARGE SCALE GENOMIC DNA]</scope>
    <source>
        <strain evidence="7">S2_006_000_R2_64</strain>
    </source>
</reference>
<accession>A0A2W5HE75</accession>
<dbReference type="AlphaFoldDB" id="A0A2W5HE75"/>
<protein>
    <submittedName>
        <fullName evidence="7">Ribonuclease J</fullName>
    </submittedName>
</protein>
<feature type="domain" description="Zn-dependent metallo-hydrolase RNA specificity" evidence="4">
    <location>
        <begin position="152"/>
        <end position="204"/>
    </location>
</feature>
<dbReference type="InterPro" id="IPR042173">
    <property type="entry name" value="RNase_J_2"/>
</dbReference>
<evidence type="ECO:0000259" key="4">
    <source>
        <dbReference type="Pfam" id="PF07521"/>
    </source>
</evidence>
<dbReference type="SUPFAM" id="SSF56281">
    <property type="entry name" value="Metallo-hydrolase/oxidoreductase"/>
    <property type="match status" value="1"/>
</dbReference>